<protein>
    <submittedName>
        <fullName evidence="4">PQQ-like beta-propeller repeat protein</fullName>
    </submittedName>
</protein>
<feature type="compositionally biased region" description="Pro residues" evidence="1">
    <location>
        <begin position="12"/>
        <end position="33"/>
    </location>
</feature>
<dbReference type="Pfam" id="PF13360">
    <property type="entry name" value="PQQ_2"/>
    <property type="match status" value="1"/>
</dbReference>
<proteinExistence type="predicted"/>
<sequence length="516" mass="55021">MSQSQEPWYKHGPPPWPVPDNPYAPEGYGPPPPRPRRRRWPVAVVALCLALLVGAGVYVVGEGTGPDRAGSNNTAPDGAGSGDGGLPTTAPPKASARPTPSPSRIPTTADIARRRTAGEARAWIVDDRTDLPRRHIPTEDLWIVGDTVVQAVYKKVVAHRLGDGAQLWSLDLPTPVCETPVNPTPDGRVVIVLKKAEAWTGTRCNQLQMIDLRTGRAGWHRELTETGAGDDTIMVDSAISGGTVAIVQSMKAAGYSVADGKKLYDIPMENPGKCYPGRVAGGTRLLVLADCAINALEKAYDQIREIDPASGKVRWRHRTEPGRRIGQVLSVAPAVITTTHRETHAADWRVVALGPDGRVRRTIDPRPKGFKHCGDSVDTSANAQSCREALVGGGLVLLGGTDRVGAYDLGTGKLVWGVKDEGTSYGYHPLRVGPGRWGTVYQLGAGGKPGRVFRVGPGGVDTIKDVLRLPESTARLEFGMGVVGENAYVGERLVLAPAGLNGDDAQHEPRMLSFAP</sequence>
<keyword evidence="5" id="KW-1185">Reference proteome</keyword>
<dbReference type="InterPro" id="IPR002372">
    <property type="entry name" value="PQQ_rpt_dom"/>
</dbReference>
<dbReference type="SUPFAM" id="SSF50998">
    <property type="entry name" value="Quinoprotein alcohol dehydrogenase-like"/>
    <property type="match status" value="1"/>
</dbReference>
<dbReference type="Gene3D" id="2.130.10.10">
    <property type="entry name" value="YVTN repeat-like/Quinoprotein amine dehydrogenase"/>
    <property type="match status" value="1"/>
</dbReference>
<organism evidence="4 5">
    <name type="scientific">Streptomyces zaomyceticus</name>
    <dbReference type="NCBI Taxonomy" id="68286"/>
    <lineage>
        <taxon>Bacteria</taxon>
        <taxon>Bacillati</taxon>
        <taxon>Actinomycetota</taxon>
        <taxon>Actinomycetes</taxon>
        <taxon>Kitasatosporales</taxon>
        <taxon>Streptomycetaceae</taxon>
        <taxon>Streptomyces</taxon>
    </lineage>
</organism>
<keyword evidence="2" id="KW-0812">Transmembrane</keyword>
<keyword evidence="2" id="KW-0472">Membrane</keyword>
<evidence type="ECO:0000256" key="1">
    <source>
        <dbReference type="SAM" id="MobiDB-lite"/>
    </source>
</evidence>
<feature type="region of interest" description="Disordered" evidence="1">
    <location>
        <begin position="63"/>
        <end position="112"/>
    </location>
</feature>
<reference evidence="4 5" key="1">
    <citation type="submission" date="2022-10" db="EMBL/GenBank/DDBJ databases">
        <title>The complete genomes of actinobacterial strains from the NBC collection.</title>
        <authorList>
            <person name="Joergensen T.S."/>
            <person name="Alvarez Arevalo M."/>
            <person name="Sterndorff E.B."/>
            <person name="Faurdal D."/>
            <person name="Vuksanovic O."/>
            <person name="Mourched A.-S."/>
            <person name="Charusanti P."/>
            <person name="Shaw S."/>
            <person name="Blin K."/>
            <person name="Weber T."/>
        </authorList>
    </citation>
    <scope>NUCLEOTIDE SEQUENCE [LARGE SCALE GENOMIC DNA]</scope>
    <source>
        <strain evidence="4 5">NBC_00123</strain>
    </source>
</reference>
<feature type="region of interest" description="Disordered" evidence="1">
    <location>
        <begin position="1"/>
        <end position="35"/>
    </location>
</feature>
<dbReference type="InterPro" id="IPR011047">
    <property type="entry name" value="Quinoprotein_ADH-like_sf"/>
</dbReference>
<feature type="domain" description="Pyrrolo-quinoline quinone repeat" evidence="3">
    <location>
        <begin position="144"/>
        <end position="267"/>
    </location>
</feature>
<dbReference type="InterPro" id="IPR015943">
    <property type="entry name" value="WD40/YVTN_repeat-like_dom_sf"/>
</dbReference>
<evidence type="ECO:0000313" key="5">
    <source>
        <dbReference type="Proteomes" id="UP001622594"/>
    </source>
</evidence>
<feature type="transmembrane region" description="Helical" evidence="2">
    <location>
        <begin position="40"/>
        <end position="61"/>
    </location>
</feature>
<keyword evidence="2" id="KW-1133">Transmembrane helix</keyword>
<evidence type="ECO:0000256" key="2">
    <source>
        <dbReference type="SAM" id="Phobius"/>
    </source>
</evidence>
<dbReference type="Proteomes" id="UP001622594">
    <property type="component" value="Chromosome"/>
</dbReference>
<accession>A0ABZ1L4Q6</accession>
<feature type="compositionally biased region" description="Low complexity" evidence="1">
    <location>
        <begin position="87"/>
        <end position="109"/>
    </location>
</feature>
<dbReference type="EMBL" id="CP108188">
    <property type="protein sequence ID" value="WTR68301.1"/>
    <property type="molecule type" value="Genomic_DNA"/>
</dbReference>
<gene>
    <name evidence="4" type="ORF">OG814_03020</name>
</gene>
<name>A0ABZ1L4Q6_9ACTN</name>
<evidence type="ECO:0000259" key="3">
    <source>
        <dbReference type="Pfam" id="PF13360"/>
    </source>
</evidence>
<dbReference type="RefSeq" id="WP_398434096.1">
    <property type="nucleotide sequence ID" value="NZ_CP108188.1"/>
</dbReference>
<evidence type="ECO:0000313" key="4">
    <source>
        <dbReference type="EMBL" id="WTR68301.1"/>
    </source>
</evidence>